<gene>
    <name evidence="1" type="ORF">SD71_10535</name>
</gene>
<proteinExistence type="predicted"/>
<dbReference type="RefSeq" id="WP_041062483.1">
    <property type="nucleotide sequence ID" value="NZ_JXAL01000016.1"/>
</dbReference>
<evidence type="ECO:0000313" key="2">
    <source>
        <dbReference type="Proteomes" id="UP000054526"/>
    </source>
</evidence>
<organism evidence="1 2">
    <name type="scientific">Cohnella kolymensis</name>
    <dbReference type="NCBI Taxonomy" id="1590652"/>
    <lineage>
        <taxon>Bacteria</taxon>
        <taxon>Bacillati</taxon>
        <taxon>Bacillota</taxon>
        <taxon>Bacilli</taxon>
        <taxon>Bacillales</taxon>
        <taxon>Paenibacillaceae</taxon>
        <taxon>Cohnella</taxon>
    </lineage>
</organism>
<evidence type="ECO:0000313" key="1">
    <source>
        <dbReference type="EMBL" id="KIL35831.1"/>
    </source>
</evidence>
<comment type="caution">
    <text evidence="1">The sequence shown here is derived from an EMBL/GenBank/DDBJ whole genome shotgun (WGS) entry which is preliminary data.</text>
</comment>
<dbReference type="Proteomes" id="UP000054526">
    <property type="component" value="Unassembled WGS sequence"/>
</dbReference>
<dbReference type="EMBL" id="JXAL01000016">
    <property type="protein sequence ID" value="KIL35831.1"/>
    <property type="molecule type" value="Genomic_DNA"/>
</dbReference>
<sequence>MNWGIVTAPVDPNNRNQSSYLDVSLIFSVNAASQFAKINGKSQGFNLSSWTAYNADQDGRKMDAFYKLEPKRNNSSEFDKAPAGFFFAY</sequence>
<accession>A0ABR5A453</accession>
<keyword evidence="2" id="KW-1185">Reference proteome</keyword>
<reference evidence="1 2" key="1">
    <citation type="submission" date="2014-12" db="EMBL/GenBank/DDBJ databases">
        <title>Draft genome sequence of Cohnella kolymensis strain B-2846.</title>
        <authorList>
            <person name="Karlyshev A.V."/>
            <person name="Kudryashova E.B."/>
        </authorList>
    </citation>
    <scope>NUCLEOTIDE SEQUENCE [LARGE SCALE GENOMIC DNA]</scope>
    <source>
        <strain evidence="1 2">VKM B-2846</strain>
    </source>
</reference>
<protein>
    <submittedName>
        <fullName evidence="1">Uncharacterized protein</fullName>
    </submittedName>
</protein>
<name>A0ABR5A453_9BACL</name>